<evidence type="ECO:0000313" key="1">
    <source>
        <dbReference type="EMBL" id="KAK0449673.1"/>
    </source>
</evidence>
<keyword evidence="2" id="KW-1185">Reference proteome</keyword>
<evidence type="ECO:0000313" key="2">
    <source>
        <dbReference type="Proteomes" id="UP001175211"/>
    </source>
</evidence>
<organism evidence="1 2">
    <name type="scientific">Armillaria tabescens</name>
    <name type="common">Ringless honey mushroom</name>
    <name type="synonym">Agaricus tabescens</name>
    <dbReference type="NCBI Taxonomy" id="1929756"/>
    <lineage>
        <taxon>Eukaryota</taxon>
        <taxon>Fungi</taxon>
        <taxon>Dikarya</taxon>
        <taxon>Basidiomycota</taxon>
        <taxon>Agaricomycotina</taxon>
        <taxon>Agaricomycetes</taxon>
        <taxon>Agaricomycetidae</taxon>
        <taxon>Agaricales</taxon>
        <taxon>Marasmiineae</taxon>
        <taxon>Physalacriaceae</taxon>
        <taxon>Desarmillaria</taxon>
    </lineage>
</organism>
<dbReference type="Proteomes" id="UP001175211">
    <property type="component" value="Unassembled WGS sequence"/>
</dbReference>
<dbReference type="GeneID" id="85361536"/>
<proteinExistence type="predicted"/>
<comment type="caution">
    <text evidence="1">The sequence shown here is derived from an EMBL/GenBank/DDBJ whole genome shotgun (WGS) entry which is preliminary data.</text>
</comment>
<protein>
    <submittedName>
        <fullName evidence="1">Uncharacterized protein</fullName>
    </submittedName>
</protein>
<dbReference type="EMBL" id="JAUEPS010000038">
    <property type="protein sequence ID" value="KAK0449673.1"/>
    <property type="molecule type" value="Genomic_DNA"/>
</dbReference>
<dbReference type="AlphaFoldDB" id="A0AA39MXB5"/>
<reference evidence="1" key="1">
    <citation type="submission" date="2023-06" db="EMBL/GenBank/DDBJ databases">
        <authorList>
            <consortium name="Lawrence Berkeley National Laboratory"/>
            <person name="Ahrendt S."/>
            <person name="Sahu N."/>
            <person name="Indic B."/>
            <person name="Wong-Bajracharya J."/>
            <person name="Merenyi Z."/>
            <person name="Ke H.-M."/>
            <person name="Monk M."/>
            <person name="Kocsube S."/>
            <person name="Drula E."/>
            <person name="Lipzen A."/>
            <person name="Balint B."/>
            <person name="Henrissat B."/>
            <person name="Andreopoulos B."/>
            <person name="Martin F.M."/>
            <person name="Harder C.B."/>
            <person name="Rigling D."/>
            <person name="Ford K.L."/>
            <person name="Foster G.D."/>
            <person name="Pangilinan J."/>
            <person name="Papanicolaou A."/>
            <person name="Barry K."/>
            <person name="LaButti K."/>
            <person name="Viragh M."/>
            <person name="Koriabine M."/>
            <person name="Yan M."/>
            <person name="Riley R."/>
            <person name="Champramary S."/>
            <person name="Plett K.L."/>
            <person name="Tsai I.J."/>
            <person name="Slot J."/>
            <person name="Sipos G."/>
            <person name="Plett J."/>
            <person name="Nagy L.G."/>
            <person name="Grigoriev I.V."/>
        </authorList>
    </citation>
    <scope>NUCLEOTIDE SEQUENCE</scope>
    <source>
        <strain evidence="1">CCBAS 213</strain>
    </source>
</reference>
<gene>
    <name evidence="1" type="ORF">EV420DRAFT_1647004</name>
</gene>
<sequence length="55" mass="5989">MTNARSFEVLDKVNGAGKDATEFSFYVVGRATALTLHSTMPNAIIRGEWSETALL</sequence>
<dbReference type="RefSeq" id="XP_060326965.1">
    <property type="nucleotide sequence ID" value="XM_060477988.1"/>
</dbReference>
<accession>A0AA39MXB5</accession>
<name>A0AA39MXB5_ARMTA</name>